<dbReference type="InterPro" id="IPR041925">
    <property type="entry name" value="CT_Formate-Dh_H"/>
</dbReference>
<evidence type="ECO:0000259" key="2">
    <source>
        <dbReference type="Pfam" id="PF01568"/>
    </source>
</evidence>
<evidence type="ECO:0000313" key="3">
    <source>
        <dbReference type="EMBL" id="KKK64572.1"/>
    </source>
</evidence>
<dbReference type="EMBL" id="LAZR01060963">
    <property type="protein sequence ID" value="KKK64572.1"/>
    <property type="molecule type" value="Genomic_DNA"/>
</dbReference>
<evidence type="ECO:0000256" key="1">
    <source>
        <dbReference type="ARBA" id="ARBA00023002"/>
    </source>
</evidence>
<feature type="domain" description="Molybdopterin dinucleotide-binding" evidence="2">
    <location>
        <begin position="91"/>
        <end position="197"/>
    </location>
</feature>
<dbReference type="InterPro" id="IPR009010">
    <property type="entry name" value="Asp_de-COase-like_dom_sf"/>
</dbReference>
<dbReference type="CDD" id="cd02790">
    <property type="entry name" value="MopB_CT_Formate-Dh_H"/>
    <property type="match status" value="1"/>
</dbReference>
<dbReference type="GO" id="GO:0016020">
    <property type="term" value="C:membrane"/>
    <property type="evidence" value="ECO:0007669"/>
    <property type="project" value="TreeGrafter"/>
</dbReference>
<dbReference type="PANTHER" id="PTHR43105:SF14">
    <property type="entry name" value="FORMATE DEHYDROGENASE H"/>
    <property type="match status" value="1"/>
</dbReference>
<comment type="caution">
    <text evidence="3">The sequence shown here is derived from an EMBL/GenBank/DDBJ whole genome shotgun (WGS) entry which is preliminary data.</text>
</comment>
<dbReference type="Pfam" id="PF01568">
    <property type="entry name" value="Molydop_binding"/>
    <property type="match status" value="1"/>
</dbReference>
<protein>
    <recommendedName>
        <fullName evidence="2">Molybdopterin dinucleotide-binding domain-containing protein</fullName>
    </recommendedName>
</protein>
<dbReference type="GO" id="GO:0043546">
    <property type="term" value="F:molybdopterin cofactor binding"/>
    <property type="evidence" value="ECO:0007669"/>
    <property type="project" value="InterPro"/>
</dbReference>
<dbReference type="Gene3D" id="2.40.40.20">
    <property type="match status" value="1"/>
</dbReference>
<dbReference type="PANTHER" id="PTHR43105">
    <property type="entry name" value="RESPIRATORY NITRATE REDUCTASE"/>
    <property type="match status" value="1"/>
</dbReference>
<proteinExistence type="predicted"/>
<dbReference type="GO" id="GO:0022904">
    <property type="term" value="P:respiratory electron transport chain"/>
    <property type="evidence" value="ECO:0007669"/>
    <property type="project" value="TreeGrafter"/>
</dbReference>
<keyword evidence="1" id="KW-0560">Oxidoreductase</keyword>
<dbReference type="SUPFAM" id="SSF50692">
    <property type="entry name" value="ADC-like"/>
    <property type="match status" value="1"/>
</dbReference>
<dbReference type="AlphaFoldDB" id="A0A0F8X628"/>
<feature type="non-terminal residue" evidence="3">
    <location>
        <position position="1"/>
    </location>
</feature>
<dbReference type="Gene3D" id="3.40.50.740">
    <property type="match status" value="1"/>
</dbReference>
<reference evidence="3" key="1">
    <citation type="journal article" date="2015" name="Nature">
        <title>Complex archaea that bridge the gap between prokaryotes and eukaryotes.</title>
        <authorList>
            <person name="Spang A."/>
            <person name="Saw J.H."/>
            <person name="Jorgensen S.L."/>
            <person name="Zaremba-Niedzwiedzka K."/>
            <person name="Martijn J."/>
            <person name="Lind A.E."/>
            <person name="van Eijk R."/>
            <person name="Schleper C."/>
            <person name="Guy L."/>
            <person name="Ettema T.J."/>
        </authorList>
    </citation>
    <scope>NUCLEOTIDE SEQUENCE</scope>
</reference>
<organism evidence="3">
    <name type="scientific">marine sediment metagenome</name>
    <dbReference type="NCBI Taxonomy" id="412755"/>
    <lineage>
        <taxon>unclassified sequences</taxon>
        <taxon>metagenomes</taxon>
        <taxon>ecological metagenomes</taxon>
    </lineage>
</organism>
<dbReference type="SUPFAM" id="SSF53706">
    <property type="entry name" value="Formate dehydrogenase/DMSO reductase, domains 1-3"/>
    <property type="match status" value="1"/>
</dbReference>
<dbReference type="InterPro" id="IPR006657">
    <property type="entry name" value="MoPterin_dinucl-bd_dom"/>
</dbReference>
<name>A0A0F8X628_9ZZZZ</name>
<gene>
    <name evidence="3" type="ORF">LCGC14_2982850</name>
</gene>
<dbReference type="InterPro" id="IPR050123">
    <property type="entry name" value="Prok_molybdopt-oxidoreductase"/>
</dbReference>
<accession>A0A0F8X628</accession>
<dbReference type="GO" id="GO:0003954">
    <property type="term" value="F:NADH dehydrogenase activity"/>
    <property type="evidence" value="ECO:0007669"/>
    <property type="project" value="TreeGrafter"/>
</dbReference>
<sequence>EILSDISTRMGYEMSYASAEDVFNEIRGLTPQYAGITYKRMGREGIKWPCPDIEHPGTDILHTKGAARGKALFVPIEFRPPAEVPDDDYPFVLTTGRDYYQYHSATMTGRVRLLKDFCPESYLEISPRDAERLGLIDMDVVKVQSRRGHVVARVKITHSVQEGVVFKKFHFYEGAVNRLTNPVLDPTSKIPELKVTAVSIEKHDGPAPEPESQGMCLL</sequence>